<organism evidence="1 2">
    <name type="scientific">Belliella aquatica</name>
    <dbReference type="NCBI Taxonomy" id="1323734"/>
    <lineage>
        <taxon>Bacteria</taxon>
        <taxon>Pseudomonadati</taxon>
        <taxon>Bacteroidota</taxon>
        <taxon>Cytophagia</taxon>
        <taxon>Cytophagales</taxon>
        <taxon>Cyclobacteriaceae</taxon>
        <taxon>Belliella</taxon>
    </lineage>
</organism>
<dbReference type="Proteomes" id="UP000635885">
    <property type="component" value="Unassembled WGS sequence"/>
</dbReference>
<protein>
    <submittedName>
        <fullName evidence="1">Uncharacterized protein</fullName>
    </submittedName>
</protein>
<accession>A0ABQ1MIA8</accession>
<dbReference type="EMBL" id="BMFD01000005">
    <property type="protein sequence ID" value="GGC39454.1"/>
    <property type="molecule type" value="Genomic_DNA"/>
</dbReference>
<keyword evidence="2" id="KW-1185">Reference proteome</keyword>
<sequence length="71" mass="8666">MELIISNPVIPAIIFRVYQSQYTQCYWDSQIEQIMYGEVKETDACFAFKSFKHRMLYLCRFQEIFPTRNRE</sequence>
<gene>
    <name evidence="1" type="ORF">GCM10010993_17770</name>
</gene>
<comment type="caution">
    <text evidence="1">The sequence shown here is derived from an EMBL/GenBank/DDBJ whole genome shotgun (WGS) entry which is preliminary data.</text>
</comment>
<evidence type="ECO:0000313" key="1">
    <source>
        <dbReference type="EMBL" id="GGC39454.1"/>
    </source>
</evidence>
<proteinExistence type="predicted"/>
<name>A0ABQ1MIA8_9BACT</name>
<reference evidence="2" key="1">
    <citation type="journal article" date="2019" name="Int. J. Syst. Evol. Microbiol.">
        <title>The Global Catalogue of Microorganisms (GCM) 10K type strain sequencing project: providing services to taxonomists for standard genome sequencing and annotation.</title>
        <authorList>
            <consortium name="The Broad Institute Genomics Platform"/>
            <consortium name="The Broad Institute Genome Sequencing Center for Infectious Disease"/>
            <person name="Wu L."/>
            <person name="Ma J."/>
        </authorList>
    </citation>
    <scope>NUCLEOTIDE SEQUENCE [LARGE SCALE GENOMIC DNA]</scope>
    <source>
        <strain evidence="2">CGMCC 1.12479</strain>
    </source>
</reference>
<evidence type="ECO:0000313" key="2">
    <source>
        <dbReference type="Proteomes" id="UP000635885"/>
    </source>
</evidence>